<comment type="similarity">
    <text evidence="2">Belongs to the HPPK family.</text>
</comment>
<evidence type="ECO:0000256" key="9">
    <source>
        <dbReference type="ARBA" id="ARBA00022909"/>
    </source>
</evidence>
<evidence type="ECO:0000256" key="10">
    <source>
        <dbReference type="ARBA" id="ARBA00029409"/>
    </source>
</evidence>
<keyword evidence="16" id="KW-1185">Reference proteome</keyword>
<dbReference type="Pfam" id="PF01288">
    <property type="entry name" value="HPPK"/>
    <property type="match status" value="1"/>
</dbReference>
<dbReference type="InterPro" id="IPR000550">
    <property type="entry name" value="Hppk"/>
</dbReference>
<dbReference type="EMBL" id="WXYO01000008">
    <property type="protein sequence ID" value="NAS13902.1"/>
    <property type="molecule type" value="Genomic_DNA"/>
</dbReference>
<evidence type="ECO:0000256" key="8">
    <source>
        <dbReference type="ARBA" id="ARBA00022840"/>
    </source>
</evidence>
<evidence type="ECO:0000256" key="2">
    <source>
        <dbReference type="ARBA" id="ARBA00005810"/>
    </source>
</evidence>
<dbReference type="PANTHER" id="PTHR43071:SF1">
    <property type="entry name" value="2-AMINO-4-HYDROXY-6-HYDROXYMETHYLDIHYDROPTERIDINE PYROPHOSPHOKINASE"/>
    <property type="match status" value="1"/>
</dbReference>
<gene>
    <name evidence="15" type="primary">folK</name>
    <name evidence="15" type="ORF">GTQ38_17960</name>
</gene>
<evidence type="ECO:0000259" key="13">
    <source>
        <dbReference type="Pfam" id="PF01288"/>
    </source>
</evidence>
<evidence type="ECO:0000259" key="14">
    <source>
        <dbReference type="Pfam" id="PF01712"/>
    </source>
</evidence>
<dbReference type="GO" id="GO:0005524">
    <property type="term" value="F:ATP binding"/>
    <property type="evidence" value="ECO:0007669"/>
    <property type="project" value="UniProtKB-KW"/>
</dbReference>
<dbReference type="InterPro" id="IPR031314">
    <property type="entry name" value="DNK_dom"/>
</dbReference>
<dbReference type="GO" id="GO:0046656">
    <property type="term" value="P:folic acid biosynthetic process"/>
    <property type="evidence" value="ECO:0007669"/>
    <property type="project" value="UniProtKB-KW"/>
</dbReference>
<evidence type="ECO:0000256" key="7">
    <source>
        <dbReference type="ARBA" id="ARBA00022777"/>
    </source>
</evidence>
<dbReference type="InterPro" id="IPR035907">
    <property type="entry name" value="Hppk_sf"/>
</dbReference>
<feature type="domain" description="Deoxynucleoside kinase" evidence="14">
    <location>
        <begin position="181"/>
        <end position="375"/>
    </location>
</feature>
<reference evidence="15 16" key="1">
    <citation type="submission" date="2020-01" db="EMBL/GenBank/DDBJ databases">
        <title>Bacteria diversity of Porities sp.</title>
        <authorList>
            <person name="Wang G."/>
        </authorList>
    </citation>
    <scope>NUCLEOTIDE SEQUENCE [LARGE SCALE GENOMIC DNA]</scope>
    <source>
        <strain evidence="15 16">R33</strain>
    </source>
</reference>
<dbReference type="UniPathway" id="UPA00077">
    <property type="reaction ID" value="UER00155"/>
</dbReference>
<dbReference type="CDD" id="cd00483">
    <property type="entry name" value="HPPK"/>
    <property type="match status" value="1"/>
</dbReference>
<comment type="function">
    <text evidence="10">Catalyzes the transfer of pyrophosphate from adenosine triphosphate (ATP) to 6-hydroxymethyl-7,8-dihydropterin, an enzymatic step in folate biosynthesis pathway.</text>
</comment>
<dbReference type="CDD" id="cd01673">
    <property type="entry name" value="dNK"/>
    <property type="match status" value="1"/>
</dbReference>
<keyword evidence="8" id="KW-0067">ATP-binding</keyword>
<evidence type="ECO:0000313" key="15">
    <source>
        <dbReference type="EMBL" id="NAS13902.1"/>
    </source>
</evidence>
<evidence type="ECO:0000256" key="1">
    <source>
        <dbReference type="ARBA" id="ARBA00005051"/>
    </source>
</evidence>
<name>A0A6L9EH05_9FLAO</name>
<dbReference type="GO" id="GO:0016301">
    <property type="term" value="F:kinase activity"/>
    <property type="evidence" value="ECO:0007669"/>
    <property type="project" value="UniProtKB-KW"/>
</dbReference>
<dbReference type="AlphaFoldDB" id="A0A6L9EH05"/>
<keyword evidence="5 15" id="KW-0808">Transferase</keyword>
<evidence type="ECO:0000313" key="16">
    <source>
        <dbReference type="Proteomes" id="UP000475249"/>
    </source>
</evidence>
<dbReference type="Pfam" id="PF01712">
    <property type="entry name" value="dNK"/>
    <property type="match status" value="1"/>
</dbReference>
<dbReference type="InterPro" id="IPR027417">
    <property type="entry name" value="P-loop_NTPase"/>
</dbReference>
<evidence type="ECO:0000256" key="4">
    <source>
        <dbReference type="ARBA" id="ARBA00016218"/>
    </source>
</evidence>
<feature type="domain" description="7,8-dihydro-6-hydroxymethylpterin-pyrophosphokinase" evidence="13">
    <location>
        <begin position="8"/>
        <end position="136"/>
    </location>
</feature>
<dbReference type="Gene3D" id="3.40.50.300">
    <property type="entry name" value="P-loop containing nucleotide triphosphate hydrolases"/>
    <property type="match status" value="1"/>
</dbReference>
<organism evidence="15 16">
    <name type="scientific">Poritiphilus flavus</name>
    <dbReference type="NCBI Taxonomy" id="2697053"/>
    <lineage>
        <taxon>Bacteria</taxon>
        <taxon>Pseudomonadati</taxon>
        <taxon>Bacteroidota</taxon>
        <taxon>Flavobacteriia</taxon>
        <taxon>Flavobacteriales</taxon>
        <taxon>Flavobacteriaceae</taxon>
        <taxon>Poritiphilus</taxon>
    </lineage>
</organism>
<comment type="pathway">
    <text evidence="1">Cofactor biosynthesis; tetrahydrofolate biosynthesis; 2-amino-4-hydroxy-6-hydroxymethyl-7,8-dihydropteridine diphosphate from 7,8-dihydroneopterin triphosphate: step 4/4.</text>
</comment>
<dbReference type="EC" id="2.7.6.3" evidence="3"/>
<sequence>MQEPTISYLSLGSNLGDRQDYLQRALFLIQEKTGSIHRISKVYQTASWGFESADFLNCCISLETSLSPIELLEVLLDIERFLGREREQTASYTARTIDIDILYFGQEVINTDALTIPHPQLHLRRFVLKPLADIAPQFYHPVLKKDSRNLLQECRDKIIPFKTPYRLFKDRSALFTGLNFIAIEGNIGAGKTTLARKIAADFNAKLVLERFADNAFLPKFYEDQARYAFPLEMSFLADRFQQFTDDTTQFDLFRQFMVSDYDIYKSLIFAKITLPPDEFSLYRRLFNFMYQEVKKPRIYVYLYQTTERLLDNIKKRGRDYEQKISADYLDKINRGYFDFIRSYPEQNNLVLDLSERDFVGKKEDYEFILGEIQKFASGLTF</sequence>
<dbReference type="NCBIfam" id="TIGR01498">
    <property type="entry name" value="folK"/>
    <property type="match status" value="1"/>
</dbReference>
<keyword evidence="7 15" id="KW-0418">Kinase</keyword>
<dbReference type="GO" id="GO:0046654">
    <property type="term" value="P:tetrahydrofolate biosynthetic process"/>
    <property type="evidence" value="ECO:0007669"/>
    <property type="project" value="UniProtKB-UniPathway"/>
</dbReference>
<dbReference type="RefSeq" id="WP_161436943.1">
    <property type="nucleotide sequence ID" value="NZ_WXYO01000008.1"/>
</dbReference>
<accession>A0A6L9EH05</accession>
<keyword evidence="6" id="KW-0547">Nucleotide-binding</keyword>
<dbReference type="Gene3D" id="3.30.70.560">
    <property type="entry name" value="7,8-Dihydro-6-hydroxymethylpterin-pyrophosphokinase HPPK"/>
    <property type="match status" value="1"/>
</dbReference>
<evidence type="ECO:0000256" key="11">
    <source>
        <dbReference type="ARBA" id="ARBA00029766"/>
    </source>
</evidence>
<comment type="caution">
    <text evidence="15">The sequence shown here is derived from an EMBL/GenBank/DDBJ whole genome shotgun (WGS) entry which is preliminary data.</text>
</comment>
<dbReference type="SUPFAM" id="SSF52540">
    <property type="entry name" value="P-loop containing nucleoside triphosphate hydrolases"/>
    <property type="match status" value="1"/>
</dbReference>
<dbReference type="Proteomes" id="UP000475249">
    <property type="component" value="Unassembled WGS sequence"/>
</dbReference>
<dbReference type="PANTHER" id="PTHR43071">
    <property type="entry name" value="2-AMINO-4-HYDROXY-6-HYDROXYMETHYLDIHYDROPTERIDINE PYROPHOSPHOKINASE"/>
    <property type="match status" value="1"/>
</dbReference>
<keyword evidence="9" id="KW-0289">Folate biosynthesis</keyword>
<evidence type="ECO:0000256" key="12">
    <source>
        <dbReference type="ARBA" id="ARBA00033413"/>
    </source>
</evidence>
<evidence type="ECO:0000256" key="6">
    <source>
        <dbReference type="ARBA" id="ARBA00022741"/>
    </source>
</evidence>
<dbReference type="GO" id="GO:0003848">
    <property type="term" value="F:2-amino-4-hydroxy-6-hydroxymethyldihydropteridine diphosphokinase activity"/>
    <property type="evidence" value="ECO:0007669"/>
    <property type="project" value="UniProtKB-EC"/>
</dbReference>
<evidence type="ECO:0000256" key="5">
    <source>
        <dbReference type="ARBA" id="ARBA00022679"/>
    </source>
</evidence>
<evidence type="ECO:0000256" key="3">
    <source>
        <dbReference type="ARBA" id="ARBA00013253"/>
    </source>
</evidence>
<dbReference type="SUPFAM" id="SSF55083">
    <property type="entry name" value="6-hydroxymethyl-7,8-dihydropterin pyrophosphokinase, HPPK"/>
    <property type="match status" value="1"/>
</dbReference>
<proteinExistence type="inferred from homology"/>
<protein>
    <recommendedName>
        <fullName evidence="4">2-amino-4-hydroxy-6-hydroxymethyldihydropteridine pyrophosphokinase</fullName>
        <ecNumber evidence="3">2.7.6.3</ecNumber>
    </recommendedName>
    <alternativeName>
        <fullName evidence="11">6-hydroxymethyl-7,8-dihydropterin pyrophosphokinase</fullName>
    </alternativeName>
    <alternativeName>
        <fullName evidence="12">7,8-dihydro-6-hydroxymethylpterin-pyrophosphokinase</fullName>
    </alternativeName>
</protein>